<feature type="domain" description="Histidine kinase" evidence="22">
    <location>
        <begin position="127"/>
        <end position="321"/>
    </location>
</feature>
<evidence type="ECO:0000313" key="24">
    <source>
        <dbReference type="EMBL" id="SDX01272.1"/>
    </source>
</evidence>
<dbReference type="PRINTS" id="PR00344">
    <property type="entry name" value="BCTRLSENSOR"/>
</dbReference>
<dbReference type="OrthoDB" id="9815202at2"/>
<organism evidence="24 25">
    <name type="scientific">Ruegeria halocynthiae</name>
    <dbReference type="NCBI Taxonomy" id="985054"/>
    <lineage>
        <taxon>Bacteria</taxon>
        <taxon>Pseudomonadati</taxon>
        <taxon>Pseudomonadota</taxon>
        <taxon>Alphaproteobacteria</taxon>
        <taxon>Rhodobacterales</taxon>
        <taxon>Roseobacteraceae</taxon>
        <taxon>Ruegeria</taxon>
    </lineage>
</organism>
<evidence type="ECO:0000256" key="18">
    <source>
        <dbReference type="ARBA" id="ARBA00023211"/>
    </source>
</evidence>
<accession>A0A1H2Y7U1</accession>
<protein>
    <recommendedName>
        <fullName evidence="19">Signal transduction histidine-protein kinase/phosphatase MprB</fullName>
        <ecNumber evidence="5">2.7.13.3</ecNumber>
    </recommendedName>
    <alternativeName>
        <fullName evidence="20">Mycobacterial persistence regulator B</fullName>
    </alternativeName>
</protein>
<dbReference type="STRING" id="985054.SAMN05444358_102191"/>
<keyword evidence="25" id="KW-1185">Reference proteome</keyword>
<dbReference type="Pfam" id="PF00512">
    <property type="entry name" value="HisKA"/>
    <property type="match status" value="1"/>
</dbReference>
<evidence type="ECO:0000256" key="12">
    <source>
        <dbReference type="ARBA" id="ARBA00022840"/>
    </source>
</evidence>
<evidence type="ECO:0000256" key="9">
    <source>
        <dbReference type="ARBA" id="ARBA00022741"/>
    </source>
</evidence>
<keyword evidence="15" id="KW-0902">Two-component regulatory system</keyword>
<evidence type="ECO:0000256" key="8">
    <source>
        <dbReference type="ARBA" id="ARBA00022679"/>
    </source>
</evidence>
<dbReference type="GO" id="GO:0004721">
    <property type="term" value="F:phosphoprotein phosphatase activity"/>
    <property type="evidence" value="ECO:0007669"/>
    <property type="project" value="UniProtKB-KW"/>
</dbReference>
<evidence type="ECO:0000256" key="14">
    <source>
        <dbReference type="ARBA" id="ARBA00022912"/>
    </source>
</evidence>
<evidence type="ECO:0000256" key="5">
    <source>
        <dbReference type="ARBA" id="ARBA00012438"/>
    </source>
</evidence>
<evidence type="ECO:0000256" key="4">
    <source>
        <dbReference type="ARBA" id="ARBA00004651"/>
    </source>
</evidence>
<dbReference type="SMART" id="SM00304">
    <property type="entry name" value="HAMP"/>
    <property type="match status" value="1"/>
</dbReference>
<dbReference type="Gene3D" id="6.10.340.10">
    <property type="match status" value="1"/>
</dbReference>
<comment type="subcellular location">
    <subcellularLocation>
        <location evidence="4">Cell membrane</location>
        <topology evidence="4">Multi-pass membrane protein</topology>
    </subcellularLocation>
</comment>
<dbReference type="SUPFAM" id="SSF47384">
    <property type="entry name" value="Homodimeric domain of signal transducing histidine kinase"/>
    <property type="match status" value="1"/>
</dbReference>
<dbReference type="InterPro" id="IPR003661">
    <property type="entry name" value="HisK_dim/P_dom"/>
</dbReference>
<comment type="cofactor">
    <cofactor evidence="2">
        <name>Mn(2+)</name>
        <dbReference type="ChEBI" id="CHEBI:29035"/>
    </cofactor>
</comment>
<dbReference type="AlphaFoldDB" id="A0A1H2Y7U1"/>
<keyword evidence="21" id="KW-1133">Transmembrane helix</keyword>
<feature type="transmembrane region" description="Helical" evidence="21">
    <location>
        <begin position="46"/>
        <end position="66"/>
    </location>
</feature>
<feature type="transmembrane region" description="Helical" evidence="21">
    <location>
        <begin position="12"/>
        <end position="34"/>
    </location>
</feature>
<keyword evidence="11" id="KW-0378">Hydrolase</keyword>
<name>A0A1H2Y7U1_9RHOB</name>
<evidence type="ECO:0000256" key="16">
    <source>
        <dbReference type="ARBA" id="ARBA00023016"/>
    </source>
</evidence>
<dbReference type="SMART" id="SM00388">
    <property type="entry name" value="HisKA"/>
    <property type="match status" value="1"/>
</dbReference>
<gene>
    <name evidence="24" type="ORF">SAMN05444358_102191</name>
</gene>
<keyword evidence="6" id="KW-1003">Cell membrane</keyword>
<evidence type="ECO:0000259" key="23">
    <source>
        <dbReference type="PROSITE" id="PS50885"/>
    </source>
</evidence>
<keyword evidence="18" id="KW-0464">Manganese</keyword>
<keyword evidence="16" id="KW-0346">Stress response</keyword>
<evidence type="ECO:0000256" key="17">
    <source>
        <dbReference type="ARBA" id="ARBA00023026"/>
    </source>
</evidence>
<dbReference type="InterPro" id="IPR036890">
    <property type="entry name" value="HATPase_C_sf"/>
</dbReference>
<reference evidence="25" key="1">
    <citation type="submission" date="2016-10" db="EMBL/GenBank/DDBJ databases">
        <authorList>
            <person name="Varghese N."/>
            <person name="Submissions S."/>
        </authorList>
    </citation>
    <scope>NUCLEOTIDE SEQUENCE [LARGE SCALE GENOMIC DNA]</scope>
    <source>
        <strain evidence="25">DSM 27839</strain>
    </source>
</reference>
<dbReference type="Proteomes" id="UP000183400">
    <property type="component" value="Unassembled WGS sequence"/>
</dbReference>
<dbReference type="EMBL" id="FNNP01000002">
    <property type="protein sequence ID" value="SDX01272.1"/>
    <property type="molecule type" value="Genomic_DNA"/>
</dbReference>
<keyword evidence="9" id="KW-0547">Nucleotide-binding</keyword>
<evidence type="ECO:0000256" key="11">
    <source>
        <dbReference type="ARBA" id="ARBA00022801"/>
    </source>
</evidence>
<dbReference type="PANTHER" id="PTHR44936:SF9">
    <property type="entry name" value="SENSOR PROTEIN CREC"/>
    <property type="match status" value="1"/>
</dbReference>
<keyword evidence="21" id="KW-0472">Membrane</keyword>
<sequence>MAGLRRKWRPSLGFVLGGGLVGTLVLSLLGLIALRYLGPEIGFRNAAGLLAVLIGCATAVLGYLMVRLLLRPISALAAYSGAVELGHPAEPPDHFGTQELSRLAGSVLSMADTLQRREASIRVFSDHVTHELKTPVTAIRAAGELLAEGNALTDQDCMLLQQILGASDQMQTQLGTLNSVAKARVPEHHGAATLNNLTDEMRASCPKLDLIIEGGDQTLPLAASGLRIVVRQLLDNAHRHGAGQVALIAKPGRLVIQDDGPGISDGNRDRVFNPFFTTAREEGGTGMGLTIVANLLSAHGGHIALIPSDTGACFEIVFPMG</sequence>
<evidence type="ECO:0000256" key="2">
    <source>
        <dbReference type="ARBA" id="ARBA00001936"/>
    </source>
</evidence>
<proteinExistence type="predicted"/>
<feature type="domain" description="HAMP" evidence="23">
    <location>
        <begin position="67"/>
        <end position="119"/>
    </location>
</feature>
<dbReference type="InterPro" id="IPR004358">
    <property type="entry name" value="Sig_transdc_His_kin-like_C"/>
</dbReference>
<dbReference type="GO" id="GO:0005524">
    <property type="term" value="F:ATP binding"/>
    <property type="evidence" value="ECO:0007669"/>
    <property type="project" value="UniProtKB-KW"/>
</dbReference>
<dbReference type="InterPro" id="IPR050980">
    <property type="entry name" value="2C_sensor_his_kinase"/>
</dbReference>
<evidence type="ECO:0000256" key="1">
    <source>
        <dbReference type="ARBA" id="ARBA00000085"/>
    </source>
</evidence>
<dbReference type="InterPro" id="IPR003660">
    <property type="entry name" value="HAMP_dom"/>
</dbReference>
<evidence type="ECO:0000256" key="21">
    <source>
        <dbReference type="SAM" id="Phobius"/>
    </source>
</evidence>
<dbReference type="EC" id="2.7.13.3" evidence="5"/>
<keyword evidence="8" id="KW-0808">Transferase</keyword>
<evidence type="ECO:0000256" key="7">
    <source>
        <dbReference type="ARBA" id="ARBA00022553"/>
    </source>
</evidence>
<dbReference type="InterPro" id="IPR036097">
    <property type="entry name" value="HisK_dim/P_sf"/>
</dbReference>
<dbReference type="PROSITE" id="PS50885">
    <property type="entry name" value="HAMP"/>
    <property type="match status" value="1"/>
</dbReference>
<dbReference type="PANTHER" id="PTHR44936">
    <property type="entry name" value="SENSOR PROTEIN CREC"/>
    <property type="match status" value="1"/>
</dbReference>
<dbReference type="GO" id="GO:0000155">
    <property type="term" value="F:phosphorelay sensor kinase activity"/>
    <property type="evidence" value="ECO:0007669"/>
    <property type="project" value="InterPro"/>
</dbReference>
<dbReference type="SUPFAM" id="SSF55874">
    <property type="entry name" value="ATPase domain of HSP90 chaperone/DNA topoisomerase II/histidine kinase"/>
    <property type="match status" value="1"/>
</dbReference>
<dbReference type="Gene3D" id="3.30.565.10">
    <property type="entry name" value="Histidine kinase-like ATPase, C-terminal domain"/>
    <property type="match status" value="1"/>
</dbReference>
<dbReference type="GO" id="GO:0005886">
    <property type="term" value="C:plasma membrane"/>
    <property type="evidence" value="ECO:0007669"/>
    <property type="project" value="UniProtKB-SubCell"/>
</dbReference>
<evidence type="ECO:0000256" key="15">
    <source>
        <dbReference type="ARBA" id="ARBA00023012"/>
    </source>
</evidence>
<evidence type="ECO:0000256" key="20">
    <source>
        <dbReference type="ARBA" id="ARBA00041776"/>
    </source>
</evidence>
<keyword evidence="17" id="KW-0843">Virulence</keyword>
<evidence type="ECO:0000259" key="22">
    <source>
        <dbReference type="PROSITE" id="PS50109"/>
    </source>
</evidence>
<keyword evidence="21" id="KW-0812">Transmembrane</keyword>
<dbReference type="Pfam" id="PF02518">
    <property type="entry name" value="HATPase_c"/>
    <property type="match status" value="1"/>
</dbReference>
<keyword evidence="12" id="KW-0067">ATP-binding</keyword>
<keyword evidence="13" id="KW-0460">Magnesium</keyword>
<evidence type="ECO:0000256" key="3">
    <source>
        <dbReference type="ARBA" id="ARBA00001946"/>
    </source>
</evidence>
<dbReference type="InterPro" id="IPR005467">
    <property type="entry name" value="His_kinase_dom"/>
</dbReference>
<keyword evidence="14" id="KW-0904">Protein phosphatase</keyword>
<dbReference type="Gene3D" id="1.10.287.130">
    <property type="match status" value="1"/>
</dbReference>
<evidence type="ECO:0000256" key="19">
    <source>
        <dbReference type="ARBA" id="ARBA00040454"/>
    </source>
</evidence>
<dbReference type="InterPro" id="IPR003594">
    <property type="entry name" value="HATPase_dom"/>
</dbReference>
<comment type="catalytic activity">
    <reaction evidence="1">
        <text>ATP + protein L-histidine = ADP + protein N-phospho-L-histidine.</text>
        <dbReference type="EC" id="2.7.13.3"/>
    </reaction>
</comment>
<evidence type="ECO:0000256" key="6">
    <source>
        <dbReference type="ARBA" id="ARBA00022475"/>
    </source>
</evidence>
<evidence type="ECO:0000313" key="25">
    <source>
        <dbReference type="Proteomes" id="UP000183400"/>
    </source>
</evidence>
<comment type="cofactor">
    <cofactor evidence="3">
        <name>Mg(2+)</name>
        <dbReference type="ChEBI" id="CHEBI:18420"/>
    </cofactor>
</comment>
<dbReference type="SMART" id="SM00387">
    <property type="entry name" value="HATPase_c"/>
    <property type="match status" value="1"/>
</dbReference>
<keyword evidence="10 24" id="KW-0418">Kinase</keyword>
<keyword evidence="7" id="KW-0597">Phosphoprotein</keyword>
<dbReference type="RefSeq" id="WP_074736713.1">
    <property type="nucleotide sequence ID" value="NZ_FNNP01000002.1"/>
</dbReference>
<dbReference type="PROSITE" id="PS50109">
    <property type="entry name" value="HIS_KIN"/>
    <property type="match status" value="1"/>
</dbReference>
<dbReference type="CDD" id="cd00082">
    <property type="entry name" value="HisKA"/>
    <property type="match status" value="1"/>
</dbReference>
<evidence type="ECO:0000256" key="13">
    <source>
        <dbReference type="ARBA" id="ARBA00022842"/>
    </source>
</evidence>
<evidence type="ECO:0000256" key="10">
    <source>
        <dbReference type="ARBA" id="ARBA00022777"/>
    </source>
</evidence>